<dbReference type="Gene3D" id="3.90.1200.10">
    <property type="match status" value="1"/>
</dbReference>
<gene>
    <name evidence="2" type="ORF">Ptr86124_007136</name>
</gene>
<dbReference type="EMBL" id="NRDI02000008">
    <property type="protein sequence ID" value="KAI1514506.1"/>
    <property type="molecule type" value="Genomic_DNA"/>
</dbReference>
<keyword evidence="3" id="KW-1185">Reference proteome</keyword>
<reference evidence="3" key="1">
    <citation type="journal article" date="2022" name="Microb. Genom.">
        <title>A global pangenome for the wheat fungal pathogen Pyrenophora tritici-repentis and prediction of effector protein structural homology.</title>
        <authorList>
            <person name="Moolhuijzen P.M."/>
            <person name="See P.T."/>
            <person name="Shi G."/>
            <person name="Powell H.R."/>
            <person name="Cockram J."/>
            <person name="Jorgensen L.N."/>
            <person name="Benslimane H."/>
            <person name="Strelkov S.E."/>
            <person name="Turner J."/>
            <person name="Liu Z."/>
            <person name="Moffat C.S."/>
        </authorList>
    </citation>
    <scope>NUCLEOTIDE SEQUENCE [LARGE SCALE GENOMIC DNA]</scope>
</reference>
<evidence type="ECO:0000313" key="3">
    <source>
        <dbReference type="Proteomes" id="UP000249757"/>
    </source>
</evidence>
<dbReference type="InterPro" id="IPR002575">
    <property type="entry name" value="Aminoglycoside_PTrfase"/>
</dbReference>
<keyword evidence="2" id="KW-0418">Kinase</keyword>
<dbReference type="OMA" id="TMRFISQ"/>
<name>A0A922NEK3_9PLEO</name>
<comment type="caution">
    <text evidence="2">The sequence shown here is derived from an EMBL/GenBank/DDBJ whole genome shotgun (WGS) entry which is preliminary data.</text>
</comment>
<dbReference type="OrthoDB" id="8300194at2759"/>
<dbReference type="CDD" id="cd05120">
    <property type="entry name" value="APH_ChoK_like"/>
    <property type="match status" value="1"/>
</dbReference>
<dbReference type="Pfam" id="PF01636">
    <property type="entry name" value="APH"/>
    <property type="match status" value="1"/>
</dbReference>
<dbReference type="Gene3D" id="3.30.200.150">
    <property type="match status" value="1"/>
</dbReference>
<dbReference type="PANTHER" id="PTHR21310">
    <property type="entry name" value="AMINOGLYCOSIDE PHOSPHOTRANSFERASE-RELATED-RELATED"/>
    <property type="match status" value="1"/>
</dbReference>
<dbReference type="InterPro" id="IPR011009">
    <property type="entry name" value="Kinase-like_dom_sf"/>
</dbReference>
<sequence>MSNTVAPEKESHVSIAQSQPINATAFNRYLTLIAIKLARRFRKQPDIPILFLFKKLCVKCGTQVDLSEASTMQFVAKHTSIPVPRVHCAFTHKNRTYIVMERIHGEPVCDSWRIRSEESRARILAQLKNMVEEMCRITPPDGIGVANVDGGSLYDMKLPSSSGHFGPFRTIHDFHRYLRGGLEAQPNHYPEISELISQQDKYGSPPPVFTHGDLHSANILASGDKVVGIVDWETAGWYPAYWEYTTAWNVNPRNLIWREAVDKFLQPLPEELKMERIRLKYFGDVTD</sequence>
<dbReference type="AlphaFoldDB" id="A0A922NEK3"/>
<dbReference type="GO" id="GO:0016301">
    <property type="term" value="F:kinase activity"/>
    <property type="evidence" value="ECO:0007669"/>
    <property type="project" value="UniProtKB-KW"/>
</dbReference>
<dbReference type="InterPro" id="IPR051678">
    <property type="entry name" value="AGP_Transferase"/>
</dbReference>
<dbReference type="SUPFAM" id="SSF56112">
    <property type="entry name" value="Protein kinase-like (PK-like)"/>
    <property type="match status" value="1"/>
</dbReference>
<evidence type="ECO:0000313" key="2">
    <source>
        <dbReference type="EMBL" id="KAI1514506.1"/>
    </source>
</evidence>
<accession>A0A922NEK3</accession>
<organism evidence="2 3">
    <name type="scientific">Pyrenophora tritici-repentis</name>
    <dbReference type="NCBI Taxonomy" id="45151"/>
    <lineage>
        <taxon>Eukaryota</taxon>
        <taxon>Fungi</taxon>
        <taxon>Dikarya</taxon>
        <taxon>Ascomycota</taxon>
        <taxon>Pezizomycotina</taxon>
        <taxon>Dothideomycetes</taxon>
        <taxon>Pleosporomycetidae</taxon>
        <taxon>Pleosporales</taxon>
        <taxon>Pleosporineae</taxon>
        <taxon>Pleosporaceae</taxon>
        <taxon>Pyrenophora</taxon>
    </lineage>
</organism>
<dbReference type="Proteomes" id="UP000249757">
    <property type="component" value="Unassembled WGS sequence"/>
</dbReference>
<keyword evidence="2" id="KW-0808">Transferase</keyword>
<dbReference type="PANTHER" id="PTHR21310:SF55">
    <property type="entry name" value="AMINOGLYCOSIDE PHOSPHOTRANSFERASE DOMAIN-CONTAINING PROTEIN"/>
    <property type="match status" value="1"/>
</dbReference>
<protein>
    <submittedName>
        <fullName evidence="2">Protein kinase domain containing protein</fullName>
    </submittedName>
</protein>
<feature type="domain" description="Aminoglycoside phosphotransferase" evidence="1">
    <location>
        <begin position="68"/>
        <end position="260"/>
    </location>
</feature>
<proteinExistence type="predicted"/>
<evidence type="ECO:0000259" key="1">
    <source>
        <dbReference type="Pfam" id="PF01636"/>
    </source>
</evidence>